<dbReference type="EMBL" id="BAABHA010000007">
    <property type="protein sequence ID" value="GAA4383463.1"/>
    <property type="molecule type" value="Genomic_DNA"/>
</dbReference>
<name>A0ABP8J2J7_9BACT</name>
<reference evidence="2" key="1">
    <citation type="journal article" date="2019" name="Int. J. Syst. Evol. Microbiol.">
        <title>The Global Catalogue of Microorganisms (GCM) 10K type strain sequencing project: providing services to taxonomists for standard genome sequencing and annotation.</title>
        <authorList>
            <consortium name="The Broad Institute Genomics Platform"/>
            <consortium name="The Broad Institute Genome Sequencing Center for Infectious Disease"/>
            <person name="Wu L."/>
            <person name="Ma J."/>
        </authorList>
    </citation>
    <scope>NUCLEOTIDE SEQUENCE [LARGE SCALE GENOMIC DNA]</scope>
    <source>
        <strain evidence="2">JCM 17924</strain>
    </source>
</reference>
<keyword evidence="2" id="KW-1185">Reference proteome</keyword>
<sequence>MPAKELFEYAVLRVVPKVEREEFCNVGVIVYCRDQGFLQCRFTLNEARLRAFAGPELDLDDLAQRLKSFERICAGRKEGGPIGQLGIAERFRWLTATRSTIVQTSAVHPGMCDNATALLERLHAELVA</sequence>
<comment type="caution">
    <text evidence="1">The sequence shown here is derived from an EMBL/GenBank/DDBJ whole genome shotgun (WGS) entry which is preliminary data.</text>
</comment>
<dbReference type="Pfam" id="PF11236">
    <property type="entry name" value="DUF3037"/>
    <property type="match status" value="1"/>
</dbReference>
<protein>
    <submittedName>
        <fullName evidence="1">DUF3037 domain-containing protein</fullName>
    </submittedName>
</protein>
<dbReference type="RefSeq" id="WP_345224600.1">
    <property type="nucleotide sequence ID" value="NZ_BAABHA010000007.1"/>
</dbReference>
<organism evidence="1 2">
    <name type="scientific">Hymenobacter koreensis</name>
    <dbReference type="NCBI Taxonomy" id="1084523"/>
    <lineage>
        <taxon>Bacteria</taxon>
        <taxon>Pseudomonadati</taxon>
        <taxon>Bacteroidota</taxon>
        <taxon>Cytophagia</taxon>
        <taxon>Cytophagales</taxon>
        <taxon>Hymenobacteraceae</taxon>
        <taxon>Hymenobacter</taxon>
    </lineage>
</organism>
<evidence type="ECO:0000313" key="2">
    <source>
        <dbReference type="Proteomes" id="UP001500454"/>
    </source>
</evidence>
<proteinExistence type="predicted"/>
<dbReference type="Proteomes" id="UP001500454">
    <property type="component" value="Unassembled WGS sequence"/>
</dbReference>
<gene>
    <name evidence="1" type="ORF">GCM10023186_24620</name>
</gene>
<evidence type="ECO:0000313" key="1">
    <source>
        <dbReference type="EMBL" id="GAA4383463.1"/>
    </source>
</evidence>
<accession>A0ABP8J2J7</accession>
<dbReference type="InterPro" id="IPR021398">
    <property type="entry name" value="DUF3037"/>
</dbReference>